<dbReference type="EMBL" id="CM037625">
    <property type="protein sequence ID" value="KAH7997730.1"/>
    <property type="molecule type" value="Genomic_DNA"/>
</dbReference>
<name>A0ACB8EY11_9SAUR</name>
<protein>
    <submittedName>
        <fullName evidence="1">Uncharacterized protein</fullName>
    </submittedName>
</protein>
<evidence type="ECO:0000313" key="1">
    <source>
        <dbReference type="EMBL" id="KAH7997730.1"/>
    </source>
</evidence>
<gene>
    <name evidence="1" type="ORF">K3G42_006486</name>
</gene>
<evidence type="ECO:0000313" key="2">
    <source>
        <dbReference type="Proteomes" id="UP000827872"/>
    </source>
</evidence>
<proteinExistence type="predicted"/>
<organism evidence="1 2">
    <name type="scientific">Sphaerodactylus townsendi</name>
    <dbReference type="NCBI Taxonomy" id="933632"/>
    <lineage>
        <taxon>Eukaryota</taxon>
        <taxon>Metazoa</taxon>
        <taxon>Chordata</taxon>
        <taxon>Craniata</taxon>
        <taxon>Vertebrata</taxon>
        <taxon>Euteleostomi</taxon>
        <taxon>Lepidosauria</taxon>
        <taxon>Squamata</taxon>
        <taxon>Bifurcata</taxon>
        <taxon>Gekkota</taxon>
        <taxon>Sphaerodactylidae</taxon>
        <taxon>Sphaerodactylus</taxon>
    </lineage>
</organism>
<accession>A0ACB8EY11</accession>
<dbReference type="Proteomes" id="UP000827872">
    <property type="component" value="Linkage Group LG12"/>
</dbReference>
<comment type="caution">
    <text evidence="1">The sequence shown here is derived from an EMBL/GenBank/DDBJ whole genome shotgun (WGS) entry which is preliminary data.</text>
</comment>
<reference evidence="1" key="1">
    <citation type="submission" date="2021-08" db="EMBL/GenBank/DDBJ databases">
        <title>The first chromosome-level gecko genome reveals the dynamic sex chromosomes of Neotropical dwarf geckos (Sphaerodactylidae: Sphaerodactylus).</title>
        <authorList>
            <person name="Pinto B.J."/>
            <person name="Keating S.E."/>
            <person name="Gamble T."/>
        </authorList>
    </citation>
    <scope>NUCLEOTIDE SEQUENCE</scope>
    <source>
        <strain evidence="1">TG3544</strain>
    </source>
</reference>
<sequence>MPLPLHQQPSSGGLAPAVPSVPLLGLLMLLHNAWALPVQSGDFQEVVPVWTASPLEGEGHVSFSVAAFGKEFALQLVPDASFLAPRLKIQHVGRKEPARSLAEEDAGTVRRCFYSGTVNWQPDSLVALSLCQGIHGSFLVDGDKYLIQPQGDPSGDPLLQVHQLQKQGWLKEGAGDIPTREAQEDNATTRSRAKRFTSEARYVETLLVADASMVQFYGDELKAVTLRFAQKAIEL</sequence>
<keyword evidence="2" id="KW-1185">Reference proteome</keyword>